<feature type="region of interest" description="Disordered" evidence="1">
    <location>
        <begin position="31"/>
        <end position="105"/>
    </location>
</feature>
<reference evidence="2 3" key="1">
    <citation type="submission" date="2018-08" db="EMBL/GenBank/DDBJ databases">
        <title>The complete genome sequence of Streptomyces seoulensis, a pioneer strain for nickel superoxide dismutase discovery.</title>
        <authorList>
            <person name="Shin J."/>
            <person name="Lee J.-S."/>
            <person name="Lee E.-J."/>
            <person name="Youn H.-D."/>
        </authorList>
    </citation>
    <scope>NUCLEOTIDE SEQUENCE [LARGE SCALE GENOMIC DNA]</scope>
    <source>
        <strain evidence="2 3">KCTC 9819</strain>
    </source>
</reference>
<gene>
    <name evidence="2" type="ORF">D0Z67_27105</name>
</gene>
<accession>A0A4P6U388</accession>
<organism evidence="2 3">
    <name type="scientific">Streptomyces seoulensis</name>
    <dbReference type="NCBI Taxonomy" id="73044"/>
    <lineage>
        <taxon>Bacteria</taxon>
        <taxon>Bacillati</taxon>
        <taxon>Actinomycetota</taxon>
        <taxon>Actinomycetes</taxon>
        <taxon>Kitasatosporales</taxon>
        <taxon>Streptomycetaceae</taxon>
        <taxon>Streptomyces</taxon>
    </lineage>
</organism>
<protein>
    <submittedName>
        <fullName evidence="2">Uncharacterized protein</fullName>
    </submittedName>
</protein>
<dbReference type="EMBL" id="CP032229">
    <property type="protein sequence ID" value="QBJ93581.1"/>
    <property type="molecule type" value="Genomic_DNA"/>
</dbReference>
<sequence>MIAVALLALGAVSGAETSVSVRHSAVVADTVPQDSGWGSTKPPVSLAGSHTVTPSHDSGWGSTKPPVSLAGSHTVTTSGDSGWGRWITPSGPAESVVRTAAPRAI</sequence>
<dbReference type="Proteomes" id="UP000292547">
    <property type="component" value="Chromosome"/>
</dbReference>
<dbReference type="KEGG" id="sseo:D0Z67_27105"/>
<name>A0A4P6U388_STRSO</name>
<evidence type="ECO:0000256" key="1">
    <source>
        <dbReference type="SAM" id="MobiDB-lite"/>
    </source>
</evidence>
<feature type="compositionally biased region" description="Polar residues" evidence="1">
    <location>
        <begin position="71"/>
        <end position="80"/>
    </location>
</feature>
<evidence type="ECO:0000313" key="3">
    <source>
        <dbReference type="Proteomes" id="UP000292547"/>
    </source>
</evidence>
<evidence type="ECO:0000313" key="2">
    <source>
        <dbReference type="EMBL" id="QBJ93581.1"/>
    </source>
</evidence>
<dbReference type="STRING" id="73044.GCA_000725795_05198"/>
<proteinExistence type="predicted"/>
<keyword evidence="3" id="KW-1185">Reference proteome</keyword>
<dbReference type="AlphaFoldDB" id="A0A4P6U388"/>